<feature type="region of interest" description="Disordered" evidence="1">
    <location>
        <begin position="135"/>
        <end position="199"/>
    </location>
</feature>
<evidence type="ECO:0000313" key="3">
    <source>
        <dbReference type="Proteomes" id="UP000002630"/>
    </source>
</evidence>
<dbReference type="InParanoid" id="D8LU85"/>
<feature type="compositionally biased region" description="Gly residues" evidence="1">
    <location>
        <begin position="447"/>
        <end position="457"/>
    </location>
</feature>
<protein>
    <submittedName>
        <fullName evidence="2">Uncharacterized protein</fullName>
    </submittedName>
</protein>
<reference evidence="2 3" key="1">
    <citation type="journal article" date="2010" name="Nature">
        <title>The Ectocarpus genome and the independent evolution of multicellularity in brown algae.</title>
        <authorList>
            <person name="Cock J.M."/>
            <person name="Sterck L."/>
            <person name="Rouze P."/>
            <person name="Scornet D."/>
            <person name="Allen A.E."/>
            <person name="Amoutzias G."/>
            <person name="Anthouard V."/>
            <person name="Artiguenave F."/>
            <person name="Aury J.M."/>
            <person name="Badger J.H."/>
            <person name="Beszteri B."/>
            <person name="Billiau K."/>
            <person name="Bonnet E."/>
            <person name="Bothwell J.H."/>
            <person name="Bowler C."/>
            <person name="Boyen C."/>
            <person name="Brownlee C."/>
            <person name="Carrano C.J."/>
            <person name="Charrier B."/>
            <person name="Cho G.Y."/>
            <person name="Coelho S.M."/>
            <person name="Collen J."/>
            <person name="Corre E."/>
            <person name="Da Silva C."/>
            <person name="Delage L."/>
            <person name="Delaroque N."/>
            <person name="Dittami S.M."/>
            <person name="Doulbeau S."/>
            <person name="Elias M."/>
            <person name="Farnham G."/>
            <person name="Gachon C.M."/>
            <person name="Gschloessl B."/>
            <person name="Heesch S."/>
            <person name="Jabbari K."/>
            <person name="Jubin C."/>
            <person name="Kawai H."/>
            <person name="Kimura K."/>
            <person name="Kloareg B."/>
            <person name="Kupper F.C."/>
            <person name="Lang D."/>
            <person name="Le Bail A."/>
            <person name="Leblanc C."/>
            <person name="Lerouge P."/>
            <person name="Lohr M."/>
            <person name="Lopez P.J."/>
            <person name="Martens C."/>
            <person name="Maumus F."/>
            <person name="Michel G."/>
            <person name="Miranda-Saavedra D."/>
            <person name="Morales J."/>
            <person name="Moreau H."/>
            <person name="Motomura T."/>
            <person name="Nagasato C."/>
            <person name="Napoli C.A."/>
            <person name="Nelson D.R."/>
            <person name="Nyvall-Collen P."/>
            <person name="Peters A.F."/>
            <person name="Pommier C."/>
            <person name="Potin P."/>
            <person name="Poulain J."/>
            <person name="Quesneville H."/>
            <person name="Read B."/>
            <person name="Rensing S.A."/>
            <person name="Ritter A."/>
            <person name="Rousvoal S."/>
            <person name="Samanta M."/>
            <person name="Samson G."/>
            <person name="Schroeder D.C."/>
            <person name="Segurens B."/>
            <person name="Strittmatter M."/>
            <person name="Tonon T."/>
            <person name="Tregear J.W."/>
            <person name="Valentin K."/>
            <person name="von Dassow P."/>
            <person name="Yamagishi T."/>
            <person name="Van de Peer Y."/>
            <person name="Wincker P."/>
        </authorList>
    </citation>
    <scope>NUCLEOTIDE SEQUENCE [LARGE SCALE GENOMIC DNA]</scope>
    <source>
        <strain evidence="3">Ec32 / CCAP1310/4</strain>
    </source>
</reference>
<keyword evidence="3" id="KW-1185">Reference proteome</keyword>
<dbReference type="AlphaFoldDB" id="D8LU85"/>
<sequence length="673" mass="66823">MHSFAGMWHGGAPTLHGQEASRGRTLECAFLSSVAIGGLLSGQPPEVMASHVESAQASAASCRGLSDKHSSSALVLSGMMNLLLPGERSSAAGRRCLDEAEAIFEALPEREPLVAAILTFRRQVESLALIDAATLCPPPRSPPTSSSDGSAPATTAAGGGSSRKPPRKVVAPPRASSSSPEAGGAGASGGDVSSSGGEKGSAVAAASASAAAAGDGEAHTDEGRSILAGVDVVRRDSKCAPLTAQPAHPSFVVADALLLTVRFMRGGGTGGISQLRHVHDFVASELNRLVPARAGALVLISLAGTLLAIKTRLQLTDGMLPMAELTTAMLTKCPGWGRSYGRHAAHLALAVFRLHGHRHSYDTLSDLVRKTSDDPIPSFDDSGGGYGGHACGLGACRVLSESLSALSLPGTGDDAARGGTGGGTVSSSGSRKSSRKRPGEPRPPSSPGGGGGSGGGNADAKRQKWTSSSSKSVSASARKRPAEVSASKPASSTKRDAAVTPREGRRCGRPMAGGKASRPGSAVAAAPALSLFRHPTAVALRPTQGTAAGGGIAGLLCRRRRRRGASGREAQVTAAAAEAGSGIDGGSGGGLVCGASNGGGGGGGGGAKVASVAHTSGALSIRAGGSEGSVGGGGGGGAQPRRPTGRRGNELDFVWELGMLLDEDDAPGDVGRA</sequence>
<evidence type="ECO:0000313" key="2">
    <source>
        <dbReference type="EMBL" id="CBN75426.1"/>
    </source>
</evidence>
<dbReference type="EMBL" id="FN649232">
    <property type="protein sequence ID" value="CBN75426.1"/>
    <property type="molecule type" value="Genomic_DNA"/>
</dbReference>
<evidence type="ECO:0000256" key="1">
    <source>
        <dbReference type="SAM" id="MobiDB-lite"/>
    </source>
</evidence>
<feature type="compositionally biased region" description="Low complexity" evidence="1">
    <location>
        <begin position="190"/>
        <end position="199"/>
    </location>
</feature>
<feature type="compositionally biased region" description="Low complexity" evidence="1">
    <location>
        <begin position="168"/>
        <end position="182"/>
    </location>
</feature>
<organism evidence="2 3">
    <name type="scientific">Ectocarpus siliculosus</name>
    <name type="common">Brown alga</name>
    <name type="synonym">Conferva siliculosa</name>
    <dbReference type="NCBI Taxonomy" id="2880"/>
    <lineage>
        <taxon>Eukaryota</taxon>
        <taxon>Sar</taxon>
        <taxon>Stramenopiles</taxon>
        <taxon>Ochrophyta</taxon>
        <taxon>PX clade</taxon>
        <taxon>Phaeophyceae</taxon>
        <taxon>Ectocarpales</taxon>
        <taxon>Ectocarpaceae</taxon>
        <taxon>Ectocarpus</taxon>
    </lineage>
</organism>
<feature type="compositionally biased region" description="Low complexity" evidence="1">
    <location>
        <begin position="467"/>
        <end position="476"/>
    </location>
</feature>
<feature type="region of interest" description="Disordered" evidence="1">
    <location>
        <begin position="409"/>
        <end position="520"/>
    </location>
</feature>
<dbReference type="OrthoDB" id="4151048at2759"/>
<feature type="compositionally biased region" description="Gly residues" evidence="1">
    <location>
        <begin position="625"/>
        <end position="638"/>
    </location>
</feature>
<accession>D8LU85</accession>
<gene>
    <name evidence="2" type="ORF">Esi_0099_0012</name>
</gene>
<dbReference type="EMBL" id="FN649742">
    <property type="protein sequence ID" value="CBN75426.1"/>
    <property type="molecule type" value="Genomic_DNA"/>
</dbReference>
<name>D8LU85_ECTSI</name>
<feature type="compositionally biased region" description="Basic and acidic residues" evidence="1">
    <location>
        <begin position="493"/>
        <end position="506"/>
    </location>
</feature>
<feature type="region of interest" description="Disordered" evidence="1">
    <location>
        <begin position="621"/>
        <end position="650"/>
    </location>
</feature>
<dbReference type="Proteomes" id="UP000002630">
    <property type="component" value="Linkage Group LG17"/>
</dbReference>
<proteinExistence type="predicted"/>
<feature type="compositionally biased region" description="Low complexity" evidence="1">
    <location>
        <begin position="143"/>
        <end position="156"/>
    </location>
</feature>